<evidence type="ECO:0000313" key="3">
    <source>
        <dbReference type="Proteomes" id="UP000299290"/>
    </source>
</evidence>
<reference evidence="2 3" key="1">
    <citation type="journal article" date="2020" name="Int. J. Syst. Evol. Microbiol.">
        <title>Reclassification of Streptomyces castelarensis and Streptomyces sporoclivatus as later heterotypic synonyms of Streptomyces antimycoticus.</title>
        <authorList>
            <person name="Komaki H."/>
            <person name="Tamura T."/>
        </authorList>
    </citation>
    <scope>NUCLEOTIDE SEQUENCE [LARGE SCALE GENOMIC DNA]</scope>
    <source>
        <strain evidence="2 3">NBRC 12839</strain>
    </source>
</reference>
<dbReference type="AlphaFoldDB" id="A0A4D4KIK7"/>
<feature type="compositionally biased region" description="Polar residues" evidence="1">
    <location>
        <begin position="45"/>
        <end position="59"/>
    </location>
</feature>
<name>A0A4D4KIK7_9ACTN</name>
<accession>A0A4D4KIK7</accession>
<evidence type="ECO:0000313" key="2">
    <source>
        <dbReference type="EMBL" id="GDY45713.1"/>
    </source>
</evidence>
<protein>
    <submittedName>
        <fullName evidence="2">Uncharacterized protein</fullName>
    </submittedName>
</protein>
<dbReference type="EMBL" id="BJHV01000001">
    <property type="protein sequence ID" value="GDY45713.1"/>
    <property type="molecule type" value="Genomic_DNA"/>
</dbReference>
<organism evidence="2 3">
    <name type="scientific">Streptomyces antimycoticus</name>
    <dbReference type="NCBI Taxonomy" id="68175"/>
    <lineage>
        <taxon>Bacteria</taxon>
        <taxon>Bacillati</taxon>
        <taxon>Actinomycetota</taxon>
        <taxon>Actinomycetes</taxon>
        <taxon>Kitasatosporales</taxon>
        <taxon>Streptomycetaceae</taxon>
        <taxon>Streptomyces</taxon>
        <taxon>Streptomyces violaceusniger group</taxon>
    </lineage>
</organism>
<evidence type="ECO:0000256" key="1">
    <source>
        <dbReference type="SAM" id="MobiDB-lite"/>
    </source>
</evidence>
<sequence>MDAGHIVARLGRPRGGDRGVHTAGHGGENAQPTAVAGTCGRTGEVSHNPTSISRSLCND</sequence>
<comment type="caution">
    <text evidence="2">The sequence shown here is derived from an EMBL/GenBank/DDBJ whole genome shotgun (WGS) entry which is preliminary data.</text>
</comment>
<feature type="region of interest" description="Disordered" evidence="1">
    <location>
        <begin position="1"/>
        <end position="59"/>
    </location>
</feature>
<gene>
    <name evidence="2" type="ORF">SANT12839_065950</name>
</gene>
<keyword evidence="3" id="KW-1185">Reference proteome</keyword>
<dbReference type="Proteomes" id="UP000299290">
    <property type="component" value="Unassembled WGS sequence"/>
</dbReference>
<proteinExistence type="predicted"/>